<evidence type="ECO:0000313" key="1">
    <source>
        <dbReference type="EMBL" id="PZQ10787.1"/>
    </source>
</evidence>
<organism evidence="1 2">
    <name type="scientific">Ancylobacter novellus</name>
    <name type="common">Thiobacillus novellus</name>
    <dbReference type="NCBI Taxonomy" id="921"/>
    <lineage>
        <taxon>Bacteria</taxon>
        <taxon>Pseudomonadati</taxon>
        <taxon>Pseudomonadota</taxon>
        <taxon>Alphaproteobacteria</taxon>
        <taxon>Hyphomicrobiales</taxon>
        <taxon>Xanthobacteraceae</taxon>
        <taxon>Ancylobacter</taxon>
    </lineage>
</organism>
<sequence length="64" mass="7296">MHLSSDVFSISKRLLDIEDAIADVIIKLEALNDTVKRIPHSPDYDARDVVQAVLDALRPLRDRR</sequence>
<dbReference type="Proteomes" id="UP000249577">
    <property type="component" value="Unassembled WGS sequence"/>
</dbReference>
<proteinExistence type="predicted"/>
<reference evidence="1 2" key="1">
    <citation type="submission" date="2017-08" db="EMBL/GenBank/DDBJ databases">
        <title>Infants hospitalized years apart are colonized by the same room-sourced microbial strains.</title>
        <authorList>
            <person name="Brooks B."/>
            <person name="Olm M.R."/>
            <person name="Firek B.A."/>
            <person name="Baker R."/>
            <person name="Thomas B.C."/>
            <person name="Morowitz M.J."/>
            <person name="Banfield J.F."/>
        </authorList>
    </citation>
    <scope>NUCLEOTIDE SEQUENCE [LARGE SCALE GENOMIC DNA]</scope>
    <source>
        <strain evidence="1">S2_005_003_R2_43</strain>
    </source>
</reference>
<name>A0A2W5LU23_ANCNO</name>
<dbReference type="EMBL" id="QFPN01000014">
    <property type="protein sequence ID" value="PZQ10787.1"/>
    <property type="molecule type" value="Genomic_DNA"/>
</dbReference>
<accession>A0A2W5LU23</accession>
<comment type="caution">
    <text evidence="1">The sequence shown here is derived from an EMBL/GenBank/DDBJ whole genome shotgun (WGS) entry which is preliminary data.</text>
</comment>
<protein>
    <submittedName>
        <fullName evidence="1">Uncharacterized protein</fullName>
    </submittedName>
</protein>
<dbReference type="AlphaFoldDB" id="A0A2W5LU23"/>
<evidence type="ECO:0000313" key="2">
    <source>
        <dbReference type="Proteomes" id="UP000249577"/>
    </source>
</evidence>
<gene>
    <name evidence="1" type="ORF">DI565_19615</name>
</gene>